<dbReference type="SUPFAM" id="SSF52172">
    <property type="entry name" value="CheY-like"/>
    <property type="match status" value="1"/>
</dbReference>
<dbReference type="PANTHER" id="PTHR45228">
    <property type="entry name" value="CYCLIC DI-GMP PHOSPHODIESTERASE TM_0186-RELATED"/>
    <property type="match status" value="1"/>
</dbReference>
<dbReference type="GO" id="GO:0000160">
    <property type="term" value="P:phosphorelay signal transduction system"/>
    <property type="evidence" value="ECO:0007669"/>
    <property type="project" value="InterPro"/>
</dbReference>
<dbReference type="Gene3D" id="3.40.50.2300">
    <property type="match status" value="1"/>
</dbReference>
<sequence length="432" mass="48949">MISNNQAARILCVDDEPNILSSLKRLLRPLGYELIMATSGKEGLEVLNKTEIDLVISDMRMPEMNGAEFLQHVRELWPDTTRLLLTGYSDINSIIDAINQGQIYRYITKPWDENEILLIVSQAIERQQLKRDKIRLEALTQKQNEELRQLNSNLEIKVQERTTDLQRTHEQLLNANEQLKNNFLTSIKVFASVVELRGGQLAGRSRRVADLSRRIARQLKLDGRLIQEIFIAALLADIGKLSLSDDLLRIPRQLMNAQQLGEFARHIAKAEQILMPLVDLQDAVKMIRSQHERYDGRGFPHKLIAQEIPIGARIISLAGDFDGLQHGAIQQKNLATEEAIFRIKQSAGGAYDPEVVAAFEIVISGKAEEFITQEIDFRSLQAGMVLAQDLVTRDGLLILPADFVIEEKIVERLRVFGLSQKSPLIAKIRRKS</sequence>
<reference evidence="5 6" key="1">
    <citation type="submission" date="2021-04" db="EMBL/GenBank/DDBJ databases">
        <title>novel species isolated from subtropical streams in China.</title>
        <authorList>
            <person name="Lu H."/>
        </authorList>
    </citation>
    <scope>NUCLEOTIDE SEQUENCE [LARGE SCALE GENOMIC DNA]</scope>
    <source>
        <strain evidence="5 6">BYS107W</strain>
    </source>
</reference>
<dbReference type="CDD" id="cd17569">
    <property type="entry name" value="REC_HupR-like"/>
    <property type="match status" value="1"/>
</dbReference>
<proteinExistence type="predicted"/>
<dbReference type="CDD" id="cd00077">
    <property type="entry name" value="HDc"/>
    <property type="match status" value="1"/>
</dbReference>
<dbReference type="EMBL" id="JAGSPM010000004">
    <property type="protein sequence ID" value="MBR7746658.1"/>
    <property type="molecule type" value="Genomic_DNA"/>
</dbReference>
<organism evidence="5 6">
    <name type="scientific">Undibacterium baiyunense</name>
    <dbReference type="NCBI Taxonomy" id="2828731"/>
    <lineage>
        <taxon>Bacteria</taxon>
        <taxon>Pseudomonadati</taxon>
        <taxon>Pseudomonadota</taxon>
        <taxon>Betaproteobacteria</taxon>
        <taxon>Burkholderiales</taxon>
        <taxon>Oxalobacteraceae</taxon>
        <taxon>Undibacterium</taxon>
    </lineage>
</organism>
<gene>
    <name evidence="5" type="ORF">KDM92_08695</name>
</gene>
<dbReference type="InterPro" id="IPR001789">
    <property type="entry name" value="Sig_transdc_resp-reg_receiver"/>
</dbReference>
<dbReference type="InterPro" id="IPR052020">
    <property type="entry name" value="Cyclic_di-GMP/3'3'-cGAMP_PDE"/>
</dbReference>
<protein>
    <submittedName>
        <fullName evidence="5">Response regulator</fullName>
    </submittedName>
</protein>
<evidence type="ECO:0000256" key="2">
    <source>
        <dbReference type="SAM" id="Coils"/>
    </source>
</evidence>
<evidence type="ECO:0000313" key="6">
    <source>
        <dbReference type="Proteomes" id="UP000680158"/>
    </source>
</evidence>
<evidence type="ECO:0000256" key="1">
    <source>
        <dbReference type="PROSITE-ProRule" id="PRU00169"/>
    </source>
</evidence>
<dbReference type="Proteomes" id="UP000680158">
    <property type="component" value="Unassembled WGS sequence"/>
</dbReference>
<keyword evidence="6" id="KW-1185">Reference proteome</keyword>
<evidence type="ECO:0000259" key="3">
    <source>
        <dbReference type="PROSITE" id="PS50110"/>
    </source>
</evidence>
<dbReference type="SUPFAM" id="SSF109604">
    <property type="entry name" value="HD-domain/PDEase-like"/>
    <property type="match status" value="1"/>
</dbReference>
<evidence type="ECO:0000259" key="4">
    <source>
        <dbReference type="PROSITE" id="PS51832"/>
    </source>
</evidence>
<name>A0A941DFG0_9BURK</name>
<dbReference type="Pfam" id="PF00072">
    <property type="entry name" value="Response_reg"/>
    <property type="match status" value="1"/>
</dbReference>
<accession>A0A941DFG0</accession>
<dbReference type="PROSITE" id="PS50110">
    <property type="entry name" value="RESPONSE_REGULATORY"/>
    <property type="match status" value="1"/>
</dbReference>
<dbReference type="Pfam" id="PF13487">
    <property type="entry name" value="HD_5"/>
    <property type="match status" value="1"/>
</dbReference>
<dbReference type="InterPro" id="IPR037522">
    <property type="entry name" value="HD_GYP_dom"/>
</dbReference>
<dbReference type="SMART" id="SM00448">
    <property type="entry name" value="REC"/>
    <property type="match status" value="1"/>
</dbReference>
<dbReference type="AlphaFoldDB" id="A0A941DFG0"/>
<feature type="domain" description="Response regulatory" evidence="3">
    <location>
        <begin position="9"/>
        <end position="124"/>
    </location>
</feature>
<dbReference type="GO" id="GO:0008081">
    <property type="term" value="F:phosphoric diester hydrolase activity"/>
    <property type="evidence" value="ECO:0007669"/>
    <property type="project" value="UniProtKB-ARBA"/>
</dbReference>
<dbReference type="PROSITE" id="PS51832">
    <property type="entry name" value="HD_GYP"/>
    <property type="match status" value="1"/>
</dbReference>
<keyword evidence="2" id="KW-0175">Coiled coil</keyword>
<evidence type="ECO:0000313" key="5">
    <source>
        <dbReference type="EMBL" id="MBR7746658.1"/>
    </source>
</evidence>
<dbReference type="PANTHER" id="PTHR45228:SF8">
    <property type="entry name" value="TWO-COMPONENT RESPONSE REGULATOR-RELATED"/>
    <property type="match status" value="1"/>
</dbReference>
<dbReference type="Gene3D" id="1.10.3210.10">
    <property type="entry name" value="Hypothetical protein af1432"/>
    <property type="match status" value="1"/>
</dbReference>
<comment type="caution">
    <text evidence="5">The sequence shown here is derived from an EMBL/GenBank/DDBJ whole genome shotgun (WGS) entry which is preliminary data.</text>
</comment>
<keyword evidence="1" id="KW-0597">Phosphoprotein</keyword>
<feature type="domain" description="HD-GYP" evidence="4">
    <location>
        <begin position="179"/>
        <end position="375"/>
    </location>
</feature>
<dbReference type="InterPro" id="IPR011006">
    <property type="entry name" value="CheY-like_superfamily"/>
</dbReference>
<feature type="coiled-coil region" evidence="2">
    <location>
        <begin position="126"/>
        <end position="182"/>
    </location>
</feature>
<dbReference type="InterPro" id="IPR003607">
    <property type="entry name" value="HD/PDEase_dom"/>
</dbReference>
<feature type="modified residue" description="4-aspartylphosphate" evidence="1">
    <location>
        <position position="58"/>
    </location>
</feature>
<dbReference type="RefSeq" id="WP_212683967.1">
    <property type="nucleotide sequence ID" value="NZ_JAGSPM010000004.1"/>
</dbReference>